<dbReference type="EMBL" id="BLAY01000142">
    <property type="protein sequence ID" value="GET41983.1"/>
    <property type="molecule type" value="Genomic_DNA"/>
</dbReference>
<evidence type="ECO:0000313" key="2">
    <source>
        <dbReference type="Proteomes" id="UP001050975"/>
    </source>
</evidence>
<gene>
    <name evidence="1" type="ORF">MiSe_67970</name>
</gene>
<keyword evidence="2" id="KW-1185">Reference proteome</keyword>
<dbReference type="AlphaFoldDB" id="A0AAV3XK68"/>
<reference evidence="1" key="1">
    <citation type="submission" date="2019-10" db="EMBL/GenBank/DDBJ databases">
        <title>Draft genome sequece of Microseira wollei NIES-4236.</title>
        <authorList>
            <person name="Yamaguchi H."/>
            <person name="Suzuki S."/>
            <person name="Kawachi M."/>
        </authorList>
    </citation>
    <scope>NUCLEOTIDE SEQUENCE</scope>
    <source>
        <strain evidence="1">NIES-4236</strain>
    </source>
</reference>
<name>A0AAV3XK68_9CYAN</name>
<sequence length="192" mass="20820">MTYSLVKDISELRTPMVNPVDMPLYTIHMGPEFTSTWMFGPSGAPAIPAGFFGPGSDPWVGSISCVGVPLDPSSSTPTADMVVRHEMVEWIPNPEKRFGPAEIPKKFTLRCEMVQLSERGTEPITVTYDGGNRPEQRDVVVKLAKNHPGGGRIEITHINSDGNGGLADIEIAVKVAFQFSNGGKFIEAESKC</sequence>
<dbReference type="RefSeq" id="WP_226588809.1">
    <property type="nucleotide sequence ID" value="NZ_BLAY01000142.1"/>
</dbReference>
<accession>A0AAV3XK68</accession>
<protein>
    <submittedName>
        <fullName evidence="1">Uncharacterized protein</fullName>
    </submittedName>
</protein>
<evidence type="ECO:0000313" key="1">
    <source>
        <dbReference type="EMBL" id="GET41983.1"/>
    </source>
</evidence>
<dbReference type="Proteomes" id="UP001050975">
    <property type="component" value="Unassembled WGS sequence"/>
</dbReference>
<comment type="caution">
    <text evidence="1">The sequence shown here is derived from an EMBL/GenBank/DDBJ whole genome shotgun (WGS) entry which is preliminary data.</text>
</comment>
<organism evidence="1 2">
    <name type="scientific">Microseira wollei NIES-4236</name>
    <dbReference type="NCBI Taxonomy" id="2530354"/>
    <lineage>
        <taxon>Bacteria</taxon>
        <taxon>Bacillati</taxon>
        <taxon>Cyanobacteriota</taxon>
        <taxon>Cyanophyceae</taxon>
        <taxon>Oscillatoriophycideae</taxon>
        <taxon>Aerosakkonematales</taxon>
        <taxon>Aerosakkonemataceae</taxon>
        <taxon>Microseira</taxon>
    </lineage>
</organism>
<proteinExistence type="predicted"/>